<evidence type="ECO:0000313" key="2">
    <source>
        <dbReference type="EMBL" id="MEQ1405320.1"/>
    </source>
</evidence>
<reference evidence="2 3" key="1">
    <citation type="submission" date="2024-05" db="EMBL/GenBank/DDBJ databases">
        <title>Neorhizobium sp. Rsf11, a plant growth promoting and heavy metal resistant PAH-degrader.</title>
        <authorList>
            <person name="Golubev S.N."/>
            <person name="Muratova A.Y."/>
            <person name="Markelova M.I."/>
        </authorList>
    </citation>
    <scope>NUCLEOTIDE SEQUENCE [LARGE SCALE GENOMIC DNA]</scope>
    <source>
        <strain evidence="2 3">Rsf11</strain>
    </source>
</reference>
<keyword evidence="1" id="KW-0812">Transmembrane</keyword>
<feature type="transmembrane region" description="Helical" evidence="1">
    <location>
        <begin position="152"/>
        <end position="169"/>
    </location>
</feature>
<dbReference type="EMBL" id="JBEAAL010000006">
    <property type="protein sequence ID" value="MEQ1405320.1"/>
    <property type="molecule type" value="Genomic_DNA"/>
</dbReference>
<dbReference type="Proteomes" id="UP001496627">
    <property type="component" value="Unassembled WGS sequence"/>
</dbReference>
<organism evidence="2 3">
    <name type="scientific">Neorhizobium phenanthreniclasticum</name>
    <dbReference type="NCBI Taxonomy" id="3157917"/>
    <lineage>
        <taxon>Bacteria</taxon>
        <taxon>Pseudomonadati</taxon>
        <taxon>Pseudomonadota</taxon>
        <taxon>Alphaproteobacteria</taxon>
        <taxon>Hyphomicrobiales</taxon>
        <taxon>Rhizobiaceae</taxon>
        <taxon>Rhizobium/Agrobacterium group</taxon>
        <taxon>Neorhizobium</taxon>
    </lineage>
</organism>
<feature type="transmembrane region" description="Helical" evidence="1">
    <location>
        <begin position="664"/>
        <end position="681"/>
    </location>
</feature>
<feature type="transmembrane region" description="Helical" evidence="1">
    <location>
        <begin position="289"/>
        <end position="308"/>
    </location>
</feature>
<feature type="transmembrane region" description="Helical" evidence="1">
    <location>
        <begin position="454"/>
        <end position="472"/>
    </location>
</feature>
<dbReference type="RefSeq" id="WP_348862807.1">
    <property type="nucleotide sequence ID" value="NZ_JBEAAL010000006.1"/>
</dbReference>
<name>A0ABV0M2Q2_9HYPH</name>
<comment type="caution">
    <text evidence="2">The sequence shown here is derived from an EMBL/GenBank/DDBJ whole genome shotgun (WGS) entry which is preliminary data.</text>
</comment>
<dbReference type="Pfam" id="PF10101">
    <property type="entry name" value="DUF2339"/>
    <property type="match status" value="1"/>
</dbReference>
<dbReference type="PANTHER" id="PTHR38434:SF1">
    <property type="entry name" value="BLL2549 PROTEIN"/>
    <property type="match status" value="1"/>
</dbReference>
<feature type="transmembrane region" description="Helical" evidence="1">
    <location>
        <begin position="405"/>
        <end position="428"/>
    </location>
</feature>
<proteinExistence type="predicted"/>
<accession>A0ABV0M2Q2</accession>
<evidence type="ECO:0000313" key="3">
    <source>
        <dbReference type="Proteomes" id="UP001496627"/>
    </source>
</evidence>
<keyword evidence="1" id="KW-1133">Transmembrane helix</keyword>
<dbReference type="PIRSF" id="PIRSF035905">
    <property type="entry name" value="UCP035905_mp"/>
    <property type="match status" value="1"/>
</dbReference>
<dbReference type="InterPro" id="IPR019286">
    <property type="entry name" value="DUF2339_TM"/>
</dbReference>
<keyword evidence="1" id="KW-0472">Membrane</keyword>
<sequence length="930" mass="98423">MIELLLLILVIVMVGLNSRTGKRVAALESELEAIKAALRQQAITLPSPAEAVSTGTAADALQDRPASPVELAAREAAEAEAPVAAVSEDVGTGHETVVPGPVLKPAAQAKTSENLESYLGARWPVWVGGVALAFGGIFLVRYSIEAGLLGPAARLTLAGIFGLLLLAAGEIVRRRAMPQMSERFSNAMIPGALTAAGAVTLLGAIYAAYGIYEFIGPAPAFVLLALVSFATIALSLLHGQALAGLGLLASLLTPGLVATEEPNANALFIFLGLTWLAVNAASRFRRWTVVPMLANIGVGLWAVAYVAGSDAFDPLPPVLALIVMIAGTGFFWPGSRYEAGASARTGWRALLLRPPLKIMLSIAIMTMLPALVMVLRHAEGAGMVLFGFAAIMATLAALGASRIHAVWPAIIAAAGSILGITITALTWFDYVPQSVLPAPADGQPAQALTFTNEITVYLLLGAIFTLLGFAFLKRFRRQQPEFSIVWAFLMPAVPVALAFISFLNFGNLGRDWTHGLYGLGLGLALLAGAEWLFRQGGDTAEDGTGPSIDWPANLLVAGSFAGFTLCLHALTNGIVTTILVSVLGFAYLLAMRAKPWPALPWMMAAATLIVFGRIAWEPTLIGPNSLGTTPFFNALLPGYGIPTLLAIVSAWLLRDSPDFRVRNLMQALASLAALMTIAVLVRHAMNGGVLDSRVPTLGEQSIYTLVTVGFSGILMTLDLQRPSPVFRFGSMIAGVIATINVLSLHLFALNPYFSGENTGRWPFFNLLLIGYLLPALAYGLVAFYARGRRPMPYVAMLAVAGAVLGFLWATLSVRRFWQGDNIADWKGFLQGETYTYSVVWLLIGVALLALGSKLDAKSLRLASAGLVLIAVVKVFLIDMSNLEGILRALSFIGLGAVLIGIGLFYQRILVNRSANPAPADSPADSQGTTS</sequence>
<feature type="transmembrane region" description="Helical" evidence="1">
    <location>
        <begin position="701"/>
        <end position="719"/>
    </location>
</feature>
<feature type="transmembrane region" description="Helical" evidence="1">
    <location>
        <begin position="381"/>
        <end position="398"/>
    </location>
</feature>
<feature type="transmembrane region" description="Helical" evidence="1">
    <location>
        <begin position="631"/>
        <end position="652"/>
    </location>
</feature>
<feature type="transmembrane region" description="Helical" evidence="1">
    <location>
        <begin position="123"/>
        <end position="140"/>
    </location>
</feature>
<feature type="transmembrane region" description="Helical" evidence="1">
    <location>
        <begin position="598"/>
        <end position="616"/>
    </location>
</feature>
<dbReference type="InterPro" id="IPR014600">
    <property type="entry name" value="UCP035905_mem"/>
</dbReference>
<feature type="transmembrane region" description="Helical" evidence="1">
    <location>
        <begin position="885"/>
        <end position="905"/>
    </location>
</feature>
<feature type="transmembrane region" description="Helical" evidence="1">
    <location>
        <begin position="569"/>
        <end position="591"/>
    </location>
</feature>
<dbReference type="PANTHER" id="PTHR38434">
    <property type="entry name" value="BLL2549 PROTEIN"/>
    <property type="match status" value="1"/>
</dbReference>
<feature type="transmembrane region" description="Helical" evidence="1">
    <location>
        <begin position="833"/>
        <end position="852"/>
    </location>
</feature>
<feature type="transmembrane region" description="Helical" evidence="1">
    <location>
        <begin position="859"/>
        <end position="879"/>
    </location>
</feature>
<feature type="transmembrane region" description="Helical" evidence="1">
    <location>
        <begin position="264"/>
        <end position="282"/>
    </location>
</feature>
<feature type="transmembrane region" description="Helical" evidence="1">
    <location>
        <begin position="761"/>
        <end position="781"/>
    </location>
</feature>
<feature type="transmembrane region" description="Helical" evidence="1">
    <location>
        <begin position="314"/>
        <end position="335"/>
    </location>
</feature>
<feature type="transmembrane region" description="Helical" evidence="1">
    <location>
        <begin position="356"/>
        <end position="375"/>
    </location>
</feature>
<keyword evidence="3" id="KW-1185">Reference proteome</keyword>
<feature type="transmembrane region" description="Helical" evidence="1">
    <location>
        <begin position="793"/>
        <end position="813"/>
    </location>
</feature>
<feature type="transmembrane region" description="Helical" evidence="1">
    <location>
        <begin position="731"/>
        <end position="749"/>
    </location>
</feature>
<feature type="transmembrane region" description="Helical" evidence="1">
    <location>
        <begin position="221"/>
        <end position="252"/>
    </location>
</feature>
<evidence type="ECO:0000256" key="1">
    <source>
        <dbReference type="SAM" id="Phobius"/>
    </source>
</evidence>
<gene>
    <name evidence="2" type="ORF">ABK249_10295</name>
</gene>
<protein>
    <submittedName>
        <fullName evidence="2">DUF2339 domain-containing protein</fullName>
    </submittedName>
</protein>
<feature type="transmembrane region" description="Helical" evidence="1">
    <location>
        <begin position="484"/>
        <end position="503"/>
    </location>
</feature>
<feature type="transmembrane region" description="Helical" evidence="1">
    <location>
        <begin position="189"/>
        <end position="209"/>
    </location>
</feature>